<feature type="region of interest" description="Disordered" evidence="1">
    <location>
        <begin position="278"/>
        <end position="298"/>
    </location>
</feature>
<evidence type="ECO:0000313" key="4">
    <source>
        <dbReference type="Proteomes" id="UP001301769"/>
    </source>
</evidence>
<name>A0AAN6YIW6_9PEZI</name>
<feature type="region of interest" description="Disordered" evidence="1">
    <location>
        <begin position="410"/>
        <end position="447"/>
    </location>
</feature>
<accession>A0AAN6YIW6</accession>
<sequence length="758" mass="84054">SITSSILSRSLSTASTALSRYSSVRSAADSDLVFTSPISPWSSYPEEEPARLSRSYWCTLCQESFRSSNEWKSHELDCQDAHLLRAAPDHVAVNTVRPSAQRGAWGCGFCASYAQSLPEYLDHVGGHYDEGRVLYEWQHSSVIKGLLRQPDIEDAWRALLSERGHVAGEDDAFFWDSRITGRSSAGFADPTSPGLQDLLECFSMAQMKPQLLAKTAYELACVTAPDHDHAEDTIDELSIHINVNSLPLLNNNAAATRPGPSSSTPAVVSENRNQQNAFTGSYTLPEPGSARSSPQGHPSKIYVKVEGATTNQPPAAASGSTPQRRGVLRRIDSERNLSTPRAVSVVATASPRPADGPFLDITGTSPLSISDQRSALGGRASPMPAVRELPGEGQTNLLVVTESNEASSIRSHSNSSVLSARTGNQSMSYDDSAGELVSNDSASEPDLQMEVVGNPAASREWRRVYHQTVETVMEQLWSQYNDDWDRMIRSHAGGSSNHRSRGNERDSSRRGQGSASSRHSSGRNLGPGSWHPIEGDDEEDHNRHPGNPNTSASKSSLTGGTRFVCPYRKHDPQSYNLHDHQVCTVHTWPTIPRLKEHLYRKHYIIHCPRCKRVFPKDRDLEAHEMAPEGCIVRDIRPPCDITTAQEKWLKSRSAKNRPKHLTPREKWEEIYRLLFPDDTFIPSPYPEYTEDLGPISPEVRESLGIQHYLLVMMPELFRRAAEEYLGGQNQIQAGEVLRTEAISTIIQNSLNKAFREYE</sequence>
<reference evidence="3" key="2">
    <citation type="submission" date="2023-05" db="EMBL/GenBank/DDBJ databases">
        <authorList>
            <consortium name="Lawrence Berkeley National Laboratory"/>
            <person name="Steindorff A."/>
            <person name="Hensen N."/>
            <person name="Bonometti L."/>
            <person name="Westerberg I."/>
            <person name="Brannstrom I.O."/>
            <person name="Guillou S."/>
            <person name="Cros-Aarteil S."/>
            <person name="Calhoun S."/>
            <person name="Haridas S."/>
            <person name="Kuo A."/>
            <person name="Mondo S."/>
            <person name="Pangilinan J."/>
            <person name="Riley R."/>
            <person name="Labutti K."/>
            <person name="Andreopoulos B."/>
            <person name="Lipzen A."/>
            <person name="Chen C."/>
            <person name="Yanf M."/>
            <person name="Daum C."/>
            <person name="Ng V."/>
            <person name="Clum A."/>
            <person name="Ohm R."/>
            <person name="Martin F."/>
            <person name="Silar P."/>
            <person name="Natvig D."/>
            <person name="Lalanne C."/>
            <person name="Gautier V."/>
            <person name="Ament-Velasquez S.L."/>
            <person name="Kruys A."/>
            <person name="Hutchinson M.I."/>
            <person name="Powell A.J."/>
            <person name="Barry K."/>
            <person name="Miller A.N."/>
            <person name="Grigoriev I.V."/>
            <person name="Debuchy R."/>
            <person name="Gladieux P."/>
            <person name="Thoren M.H."/>
            <person name="Johannesson H."/>
        </authorList>
    </citation>
    <scope>NUCLEOTIDE SEQUENCE</scope>
    <source>
        <strain evidence="3">PSN293</strain>
    </source>
</reference>
<feature type="region of interest" description="Disordered" evidence="1">
    <location>
        <begin position="491"/>
        <end position="559"/>
    </location>
</feature>
<feature type="compositionally biased region" description="Polar residues" evidence="1">
    <location>
        <begin position="410"/>
        <end position="429"/>
    </location>
</feature>
<feature type="compositionally biased region" description="Low complexity" evidence="1">
    <location>
        <begin position="510"/>
        <end position="523"/>
    </location>
</feature>
<comment type="caution">
    <text evidence="3">The sequence shown here is derived from an EMBL/GenBank/DDBJ whole genome shotgun (WGS) entry which is preliminary data.</text>
</comment>
<dbReference type="EMBL" id="MU858059">
    <property type="protein sequence ID" value="KAK4217487.1"/>
    <property type="molecule type" value="Genomic_DNA"/>
</dbReference>
<feature type="compositionally biased region" description="Polar residues" evidence="1">
    <location>
        <begin position="547"/>
        <end position="559"/>
    </location>
</feature>
<dbReference type="PANTHER" id="PTHR38166:SF1">
    <property type="entry name" value="C2H2-TYPE DOMAIN-CONTAINING PROTEIN"/>
    <property type="match status" value="1"/>
</dbReference>
<dbReference type="AlphaFoldDB" id="A0AAN6YIW6"/>
<proteinExistence type="predicted"/>
<dbReference type="Pfam" id="PF12874">
    <property type="entry name" value="zf-met"/>
    <property type="match status" value="1"/>
</dbReference>
<gene>
    <name evidence="3" type="ORF">QBC37DRAFT_260462</name>
</gene>
<feature type="non-terminal residue" evidence="3">
    <location>
        <position position="1"/>
    </location>
</feature>
<reference evidence="3" key="1">
    <citation type="journal article" date="2023" name="Mol. Phylogenet. Evol.">
        <title>Genome-scale phylogeny and comparative genomics of the fungal order Sordariales.</title>
        <authorList>
            <person name="Hensen N."/>
            <person name="Bonometti L."/>
            <person name="Westerberg I."/>
            <person name="Brannstrom I.O."/>
            <person name="Guillou S."/>
            <person name="Cros-Aarteil S."/>
            <person name="Calhoun S."/>
            <person name="Haridas S."/>
            <person name="Kuo A."/>
            <person name="Mondo S."/>
            <person name="Pangilinan J."/>
            <person name="Riley R."/>
            <person name="LaButti K."/>
            <person name="Andreopoulos B."/>
            <person name="Lipzen A."/>
            <person name="Chen C."/>
            <person name="Yan M."/>
            <person name="Daum C."/>
            <person name="Ng V."/>
            <person name="Clum A."/>
            <person name="Steindorff A."/>
            <person name="Ohm R.A."/>
            <person name="Martin F."/>
            <person name="Silar P."/>
            <person name="Natvig D.O."/>
            <person name="Lalanne C."/>
            <person name="Gautier V."/>
            <person name="Ament-Velasquez S.L."/>
            <person name="Kruys A."/>
            <person name="Hutchinson M.I."/>
            <person name="Powell A.J."/>
            <person name="Barry K."/>
            <person name="Miller A.N."/>
            <person name="Grigoriev I.V."/>
            <person name="Debuchy R."/>
            <person name="Gladieux P."/>
            <person name="Hiltunen Thoren M."/>
            <person name="Johannesson H."/>
        </authorList>
    </citation>
    <scope>NUCLEOTIDE SEQUENCE</scope>
    <source>
        <strain evidence="3">PSN293</strain>
    </source>
</reference>
<feature type="non-terminal residue" evidence="3">
    <location>
        <position position="758"/>
    </location>
</feature>
<feature type="domain" description="C2H2-type" evidence="2">
    <location>
        <begin position="56"/>
        <end position="75"/>
    </location>
</feature>
<dbReference type="InterPro" id="IPR013087">
    <property type="entry name" value="Znf_C2H2_type"/>
</dbReference>
<keyword evidence="4" id="KW-1185">Reference proteome</keyword>
<evidence type="ECO:0000259" key="2">
    <source>
        <dbReference type="Pfam" id="PF12874"/>
    </source>
</evidence>
<evidence type="ECO:0000313" key="3">
    <source>
        <dbReference type="EMBL" id="KAK4217487.1"/>
    </source>
</evidence>
<dbReference type="Proteomes" id="UP001301769">
    <property type="component" value="Unassembled WGS sequence"/>
</dbReference>
<dbReference type="PANTHER" id="PTHR38166">
    <property type="entry name" value="C2H2-TYPE DOMAIN-CONTAINING PROTEIN-RELATED"/>
    <property type="match status" value="1"/>
</dbReference>
<evidence type="ECO:0000256" key="1">
    <source>
        <dbReference type="SAM" id="MobiDB-lite"/>
    </source>
</evidence>
<protein>
    <recommendedName>
        <fullName evidence="2">C2H2-type domain-containing protein</fullName>
    </recommendedName>
</protein>
<organism evidence="3 4">
    <name type="scientific">Rhypophila decipiens</name>
    <dbReference type="NCBI Taxonomy" id="261697"/>
    <lineage>
        <taxon>Eukaryota</taxon>
        <taxon>Fungi</taxon>
        <taxon>Dikarya</taxon>
        <taxon>Ascomycota</taxon>
        <taxon>Pezizomycotina</taxon>
        <taxon>Sordariomycetes</taxon>
        <taxon>Sordariomycetidae</taxon>
        <taxon>Sordariales</taxon>
        <taxon>Naviculisporaceae</taxon>
        <taxon>Rhypophila</taxon>
    </lineage>
</organism>